<dbReference type="EMBL" id="JAHUZE010000002">
    <property type="protein sequence ID" value="MBV7378527.1"/>
    <property type="molecule type" value="Genomic_DNA"/>
</dbReference>
<dbReference type="PANTHER" id="PTHR10992:SF1086">
    <property type="entry name" value="AB HYDROLASE-1 DOMAIN-CONTAINING PROTEIN"/>
    <property type="match status" value="1"/>
</dbReference>
<name>A0ABS6T2D3_9RHOB</name>
<evidence type="ECO:0000313" key="2">
    <source>
        <dbReference type="EMBL" id="MBV7378527.1"/>
    </source>
</evidence>
<accession>A0ABS6T2D3</accession>
<keyword evidence="2" id="KW-0378">Hydrolase</keyword>
<reference evidence="2 3" key="1">
    <citation type="submission" date="2021-05" db="EMBL/GenBank/DDBJ databases">
        <title>Culturable bacteria isolated from Daya Bay.</title>
        <authorList>
            <person name="Zheng W."/>
            <person name="Yu S."/>
            <person name="Huang Y."/>
        </authorList>
    </citation>
    <scope>NUCLEOTIDE SEQUENCE [LARGE SCALE GENOMIC DNA]</scope>
    <source>
        <strain evidence="2 3">DP4N28-5</strain>
    </source>
</reference>
<keyword evidence="3" id="KW-1185">Reference proteome</keyword>
<dbReference type="RefSeq" id="WP_218391727.1">
    <property type="nucleotide sequence ID" value="NZ_JAHUZE010000002.1"/>
</dbReference>
<dbReference type="PANTHER" id="PTHR10992">
    <property type="entry name" value="METHYLESTERASE FAMILY MEMBER"/>
    <property type="match status" value="1"/>
</dbReference>
<organism evidence="2 3">
    <name type="scientific">Maritimibacter dapengensis</name>
    <dbReference type="NCBI Taxonomy" id="2836868"/>
    <lineage>
        <taxon>Bacteria</taxon>
        <taxon>Pseudomonadati</taxon>
        <taxon>Pseudomonadota</taxon>
        <taxon>Alphaproteobacteria</taxon>
        <taxon>Rhodobacterales</taxon>
        <taxon>Roseobacteraceae</taxon>
        <taxon>Maritimibacter</taxon>
    </lineage>
</organism>
<evidence type="ECO:0000313" key="3">
    <source>
        <dbReference type="Proteomes" id="UP000756530"/>
    </source>
</evidence>
<dbReference type="InterPro" id="IPR000073">
    <property type="entry name" value="AB_hydrolase_1"/>
</dbReference>
<dbReference type="Proteomes" id="UP000756530">
    <property type="component" value="Unassembled WGS sequence"/>
</dbReference>
<sequence length="235" mass="25616">MAHFVLVHGSCLGAWIWRDVVQTLGEMGHTAQAIDLPSHGGETTPVNDVTLDLYAAAINRVTDADAILVGHSAGGYAITAAAERNPDRIERLVYLCAYIPEHGKSLIHLKREAEEQPLDDALDIAADRKSFRFRPDRIDALMCHDCPRGTFDTAVHLMGWQAIAPQATALTLTHASRDIPKTAIVCANDRVIPPDHQRLMARDIEHVVEMQTGHSPFFADPAGLAAHLAQIADVT</sequence>
<dbReference type="GO" id="GO:0016787">
    <property type="term" value="F:hydrolase activity"/>
    <property type="evidence" value="ECO:0007669"/>
    <property type="project" value="UniProtKB-KW"/>
</dbReference>
<gene>
    <name evidence="2" type="ORF">KJP28_06280</name>
</gene>
<evidence type="ECO:0000259" key="1">
    <source>
        <dbReference type="Pfam" id="PF12697"/>
    </source>
</evidence>
<proteinExistence type="predicted"/>
<feature type="domain" description="AB hydrolase-1" evidence="1">
    <location>
        <begin position="4"/>
        <end position="226"/>
    </location>
</feature>
<comment type="caution">
    <text evidence="2">The sequence shown here is derived from an EMBL/GenBank/DDBJ whole genome shotgun (WGS) entry which is preliminary data.</text>
</comment>
<protein>
    <submittedName>
        <fullName evidence="2">Alpha/beta fold hydrolase</fullName>
    </submittedName>
</protein>
<dbReference type="Pfam" id="PF12697">
    <property type="entry name" value="Abhydrolase_6"/>
    <property type="match status" value="1"/>
</dbReference>
<dbReference type="InterPro" id="IPR045889">
    <property type="entry name" value="MES/HNL"/>
</dbReference>